<keyword evidence="2" id="KW-0732">Signal</keyword>
<proteinExistence type="inferred from homology"/>
<evidence type="ECO:0000313" key="7">
    <source>
        <dbReference type="Proteomes" id="UP000007962"/>
    </source>
</evidence>
<keyword evidence="7" id="KW-1185">Reference proteome</keyword>
<dbReference type="InterPro" id="IPR013595">
    <property type="entry name" value="Pept_S33_TAP-like_C"/>
</dbReference>
<dbReference type="GO" id="GO:0016787">
    <property type="term" value="F:hydrolase activity"/>
    <property type="evidence" value="ECO:0007669"/>
    <property type="project" value="UniProtKB-KW"/>
</dbReference>
<feature type="compositionally biased region" description="Polar residues" evidence="4">
    <location>
        <begin position="54"/>
        <end position="64"/>
    </location>
</feature>
<dbReference type="InterPro" id="IPR051601">
    <property type="entry name" value="Serine_prot/Carboxylest_S33"/>
</dbReference>
<dbReference type="Proteomes" id="UP000007962">
    <property type="component" value="Chromosome"/>
</dbReference>
<dbReference type="SUPFAM" id="SSF53474">
    <property type="entry name" value="alpha/beta-Hydrolases"/>
    <property type="match status" value="1"/>
</dbReference>
<feature type="domain" description="Peptidase S33 tripeptidyl aminopeptidase-like C-terminal" evidence="5">
    <location>
        <begin position="425"/>
        <end position="525"/>
    </location>
</feature>
<sequence length="525" mass="55441">MSRAWREGPYADPVSRRRAARGVAAVLAVAGLAAACAGPAPMLQPVDAGAPTDPGQQGSATPQPSDDALAEFYTQVPSWYACGGGFECADVEVPLDYDAPDGERVQLAVKRLPADDPAARQGSLLVNPGGPGASGLDLVDSAADLFSNRVLDAYDVVGFDPRGVGSSTKIVCLGPDEEDPSGGDYDLSDDAEVQRLVDDLDALGEMCRDHSGDLLDHVDTVHAARDLDVLRAVLGDERLTYLGFSYGTILGATFAELFPDRVGRLVLDGAIDPSIDYTQMTADQVDGFEVAFRSYLANCLEGDACPFSGTEDEAYDRAVAFLEELDAEPLPSEGEDGELTSDEAYGAIQSSMYVAWAWEALSEGFTQAFEDADGSALDVIAHENDDPDPNADFAFWGIDCSDYPITSSVDEILAQADELEEASALFGAAMGTGELVCRQWPYQSTAVREPIEAAGAAPILVVGTTRDPATPYRWAEALAGQLESGRLLTWDGDGHTAYASGSPCIDEAVQAYLLDGTLPDDGTVC</sequence>
<evidence type="ECO:0000256" key="4">
    <source>
        <dbReference type="SAM" id="MobiDB-lite"/>
    </source>
</evidence>
<dbReference type="Gene3D" id="3.40.50.1820">
    <property type="entry name" value="alpha/beta hydrolase"/>
    <property type="match status" value="1"/>
</dbReference>
<reference evidence="6 7" key="1">
    <citation type="journal article" date="2009" name="Stand. Genomic Sci.">
        <title>Complete genome sequence of Beutenbergia cavernae type strain (HKI 0122).</title>
        <authorList>
            <person name="Land M."/>
            <person name="Pukall R."/>
            <person name="Abt B."/>
            <person name="Goker M."/>
            <person name="Rohde M."/>
            <person name="Glavina Del Rio T."/>
            <person name="Tice H."/>
            <person name="Copeland A."/>
            <person name="Cheng J.F."/>
            <person name="Lucas S."/>
            <person name="Chen F."/>
            <person name="Nolan M."/>
            <person name="Bruce D."/>
            <person name="Goodwin L."/>
            <person name="Pitluck S."/>
            <person name="Ivanova N."/>
            <person name="Mavromatis K."/>
            <person name="Ovchinnikova G."/>
            <person name="Pati A."/>
            <person name="Chen A."/>
            <person name="Palaniappan K."/>
            <person name="Hauser L."/>
            <person name="Chang Y.J."/>
            <person name="Jefferies C.C."/>
            <person name="Saunders E."/>
            <person name="Brettin T."/>
            <person name="Detter J.C."/>
            <person name="Han C."/>
            <person name="Chain P."/>
            <person name="Bristow J."/>
            <person name="Eisen J.A."/>
            <person name="Markowitz V."/>
            <person name="Hugenholtz P."/>
            <person name="Kyrpides N.C."/>
            <person name="Klenk H.P."/>
            <person name="Lapidus A."/>
        </authorList>
    </citation>
    <scope>NUCLEOTIDE SEQUENCE [LARGE SCALE GENOMIC DNA]</scope>
    <source>
        <strain evidence="7">ATCC BAA-8 / DSM 12333 / NBRC 16432</strain>
    </source>
</reference>
<organism evidence="6 7">
    <name type="scientific">Beutenbergia cavernae (strain ATCC BAA-8 / DSM 12333 / CCUG 43141 / JCM 11478 / NBRC 16432 / NCIMB 13614 / HKI 0122)</name>
    <dbReference type="NCBI Taxonomy" id="471853"/>
    <lineage>
        <taxon>Bacteria</taxon>
        <taxon>Bacillati</taxon>
        <taxon>Actinomycetota</taxon>
        <taxon>Actinomycetes</taxon>
        <taxon>Micrococcales</taxon>
        <taxon>Beutenbergiaceae</taxon>
        <taxon>Beutenbergia</taxon>
    </lineage>
</organism>
<dbReference type="eggNOG" id="COG0596">
    <property type="taxonomic scope" value="Bacteria"/>
</dbReference>
<evidence type="ECO:0000256" key="1">
    <source>
        <dbReference type="ARBA" id="ARBA00010088"/>
    </source>
</evidence>
<dbReference type="AlphaFoldDB" id="C5BY31"/>
<feature type="region of interest" description="Disordered" evidence="4">
    <location>
        <begin position="45"/>
        <end position="66"/>
    </location>
</feature>
<dbReference type="HOGENOM" id="CLU_013364_3_1_11"/>
<evidence type="ECO:0000256" key="3">
    <source>
        <dbReference type="ARBA" id="ARBA00022801"/>
    </source>
</evidence>
<dbReference type="PANTHER" id="PTHR43248:SF29">
    <property type="entry name" value="TRIPEPTIDYL AMINOPEPTIDASE"/>
    <property type="match status" value="1"/>
</dbReference>
<protein>
    <submittedName>
        <fullName evidence="6">TAP domain protein</fullName>
    </submittedName>
</protein>
<dbReference type="InterPro" id="IPR029058">
    <property type="entry name" value="AB_hydrolase_fold"/>
</dbReference>
<evidence type="ECO:0000259" key="5">
    <source>
        <dbReference type="Pfam" id="PF08386"/>
    </source>
</evidence>
<accession>C5BY31</accession>
<gene>
    <name evidence="6" type="ordered locus">Bcav_0663</name>
</gene>
<dbReference type="PANTHER" id="PTHR43248">
    <property type="entry name" value="2-SUCCINYL-6-HYDROXY-2,4-CYCLOHEXADIENE-1-CARBOXYLATE SYNTHASE"/>
    <property type="match status" value="1"/>
</dbReference>
<dbReference type="EMBL" id="CP001618">
    <property type="protein sequence ID" value="ACQ78925.1"/>
    <property type="molecule type" value="Genomic_DNA"/>
</dbReference>
<keyword evidence="3" id="KW-0378">Hydrolase</keyword>
<dbReference type="KEGG" id="bcv:Bcav_0663"/>
<evidence type="ECO:0000313" key="6">
    <source>
        <dbReference type="EMBL" id="ACQ78925.1"/>
    </source>
</evidence>
<dbReference type="Pfam" id="PF08386">
    <property type="entry name" value="Abhydrolase_4"/>
    <property type="match status" value="1"/>
</dbReference>
<dbReference type="STRING" id="471853.Bcav_0663"/>
<comment type="similarity">
    <text evidence="1">Belongs to the peptidase S33 family.</text>
</comment>
<name>C5BY31_BEUC1</name>
<evidence type="ECO:0000256" key="2">
    <source>
        <dbReference type="ARBA" id="ARBA00022729"/>
    </source>
</evidence>